<dbReference type="InterPro" id="IPR051418">
    <property type="entry name" value="Spondin/Thrombospondin_T1"/>
</dbReference>
<dbReference type="NCBIfam" id="TIGR04183">
    <property type="entry name" value="Por_Secre_tail"/>
    <property type="match status" value="1"/>
</dbReference>
<dbReference type="NCBIfam" id="NF038123">
    <property type="entry name" value="NF038123_dom"/>
    <property type="match status" value="1"/>
</dbReference>
<name>A0ABU2YQS8_9FLAO</name>
<dbReference type="PROSITE" id="PS51020">
    <property type="entry name" value="SPONDIN"/>
    <property type="match status" value="1"/>
</dbReference>
<accession>A0ABU2YQS8</accession>
<dbReference type="Gene3D" id="2.60.40.2130">
    <property type="entry name" value="F-spondin domain"/>
    <property type="match status" value="1"/>
</dbReference>
<dbReference type="Proteomes" id="UP001259492">
    <property type="component" value="Unassembled WGS sequence"/>
</dbReference>
<feature type="domain" description="Spondin" evidence="3">
    <location>
        <begin position="12"/>
        <end position="201"/>
    </location>
</feature>
<dbReference type="RefSeq" id="WP_311428202.1">
    <property type="nucleotide sequence ID" value="NZ_JAVRIA010000008.1"/>
</dbReference>
<keyword evidence="1 2" id="KW-0732">Signal</keyword>
<dbReference type="InterPro" id="IPR038678">
    <property type="entry name" value="Spondin_N_sf"/>
</dbReference>
<feature type="chain" id="PRO_5046550589" evidence="2">
    <location>
        <begin position="23"/>
        <end position="299"/>
    </location>
</feature>
<evidence type="ECO:0000256" key="2">
    <source>
        <dbReference type="SAM" id="SignalP"/>
    </source>
</evidence>
<dbReference type="Pfam" id="PF06468">
    <property type="entry name" value="Spond_N"/>
    <property type="match status" value="1"/>
</dbReference>
<reference evidence="4 5" key="1">
    <citation type="submission" date="2023-09" db="EMBL/GenBank/DDBJ databases">
        <authorList>
            <person name="Rey-Velasco X."/>
        </authorList>
    </citation>
    <scope>NUCLEOTIDE SEQUENCE [LARGE SCALE GENOMIC DNA]</scope>
    <source>
        <strain evidence="4 5">W332</strain>
    </source>
</reference>
<organism evidence="4 5">
    <name type="scientific">Microcosmobacter mediterraneus</name>
    <dbReference type="NCBI Taxonomy" id="3075607"/>
    <lineage>
        <taxon>Bacteria</taxon>
        <taxon>Pseudomonadati</taxon>
        <taxon>Bacteroidota</taxon>
        <taxon>Flavobacteriia</taxon>
        <taxon>Flavobacteriales</taxon>
        <taxon>Flavobacteriaceae</taxon>
        <taxon>Microcosmobacter</taxon>
    </lineage>
</organism>
<dbReference type="EMBL" id="JAVRIA010000008">
    <property type="protein sequence ID" value="MDT0559438.1"/>
    <property type="molecule type" value="Genomic_DNA"/>
</dbReference>
<evidence type="ECO:0000313" key="4">
    <source>
        <dbReference type="EMBL" id="MDT0559438.1"/>
    </source>
</evidence>
<sequence length="299" mass="33278">MKTKLLLVLLITSNFIFTQSRAIYNITFESTWNSSDHGTLPGNAHWSDLVGATHNSNITFLEMGEMATKGIEDVAEIGNNFEFNSEVLDAINDGNADQWIQRSVNPFAAIATATINNLEIDEDYPLLTLASMIAPSPDWMIAVSNVNLRDGNNWINMMTIDLFPYDAGTENGFGYSTSNTATNPQSVISNIANVAGYPFNSNKIGTLTIELQNVLNVNTFQNENLISIYPNPSEDFISISRANSLRINAVEIYDVLGKLVYKTNDSKDKIDISHLNNGIYMTKFFIENKTIIIKRIIKN</sequence>
<comment type="caution">
    <text evidence="4">The sequence shown here is derived from an EMBL/GenBank/DDBJ whole genome shotgun (WGS) entry which is preliminary data.</text>
</comment>
<dbReference type="PANTHER" id="PTHR11311">
    <property type="entry name" value="SPONDIN"/>
    <property type="match status" value="1"/>
</dbReference>
<keyword evidence="5" id="KW-1185">Reference proteome</keyword>
<evidence type="ECO:0000313" key="5">
    <source>
        <dbReference type="Proteomes" id="UP001259492"/>
    </source>
</evidence>
<dbReference type="InterPro" id="IPR026444">
    <property type="entry name" value="Secre_tail"/>
</dbReference>
<evidence type="ECO:0000256" key="1">
    <source>
        <dbReference type="ARBA" id="ARBA00022729"/>
    </source>
</evidence>
<dbReference type="Pfam" id="PF18962">
    <property type="entry name" value="Por_Secre_tail"/>
    <property type="match status" value="1"/>
</dbReference>
<protein>
    <submittedName>
        <fullName evidence="4">Spondin domain-containing protein</fullName>
    </submittedName>
</protein>
<dbReference type="PANTHER" id="PTHR11311:SF15">
    <property type="entry name" value="SPONDIN-2"/>
    <property type="match status" value="1"/>
</dbReference>
<feature type="signal peptide" evidence="2">
    <location>
        <begin position="1"/>
        <end position="22"/>
    </location>
</feature>
<gene>
    <name evidence="4" type="ORF">RM697_12305</name>
</gene>
<evidence type="ECO:0000259" key="3">
    <source>
        <dbReference type="PROSITE" id="PS51020"/>
    </source>
</evidence>
<dbReference type="InterPro" id="IPR009465">
    <property type="entry name" value="Spondin_N"/>
</dbReference>
<proteinExistence type="predicted"/>